<dbReference type="AlphaFoldDB" id="A0A813ZJU8"/>
<dbReference type="Gene3D" id="3.40.710.10">
    <property type="entry name" value="DD-peptidase/beta-lactamase superfamily"/>
    <property type="match status" value="2"/>
</dbReference>
<name>A0A813ZJU8_ADIRI</name>
<dbReference type="Pfam" id="PF02113">
    <property type="entry name" value="Peptidase_S13"/>
    <property type="match status" value="1"/>
</dbReference>
<evidence type="ECO:0000313" key="4">
    <source>
        <dbReference type="EMBL" id="CAF0900315.1"/>
    </source>
</evidence>
<dbReference type="PRINTS" id="PR00922">
    <property type="entry name" value="DADACBPTASE3"/>
</dbReference>
<dbReference type="GO" id="GO:0006508">
    <property type="term" value="P:proteolysis"/>
    <property type="evidence" value="ECO:0007669"/>
    <property type="project" value="InterPro"/>
</dbReference>
<reference evidence="4" key="1">
    <citation type="submission" date="2021-02" db="EMBL/GenBank/DDBJ databases">
        <authorList>
            <person name="Nowell W R."/>
        </authorList>
    </citation>
    <scope>NUCLEOTIDE SEQUENCE</scope>
</reference>
<dbReference type="EMBL" id="CAJNOR010000732">
    <property type="protein sequence ID" value="CAF0993896.1"/>
    <property type="molecule type" value="Genomic_DNA"/>
</dbReference>
<dbReference type="InterPro" id="IPR000667">
    <property type="entry name" value="Peptidase_S13"/>
</dbReference>
<evidence type="ECO:0000313" key="7">
    <source>
        <dbReference type="Proteomes" id="UP000663852"/>
    </source>
</evidence>
<keyword evidence="6" id="KW-1185">Reference proteome</keyword>
<feature type="signal peptide" evidence="3">
    <location>
        <begin position="1"/>
        <end position="19"/>
    </location>
</feature>
<protein>
    <recommendedName>
        <fullName evidence="8">D-alanyl-D-alanine carboxypeptidase/D-alanyl-D-alanine-endopeptidase</fullName>
    </recommendedName>
</protein>
<evidence type="ECO:0008006" key="8">
    <source>
        <dbReference type="Google" id="ProtNLM"/>
    </source>
</evidence>
<dbReference type="PANTHER" id="PTHR30023">
    <property type="entry name" value="D-ALANYL-D-ALANINE CARBOXYPEPTIDASE"/>
    <property type="match status" value="1"/>
</dbReference>
<evidence type="ECO:0000256" key="3">
    <source>
        <dbReference type="SAM" id="SignalP"/>
    </source>
</evidence>
<keyword evidence="2" id="KW-0378">Hydrolase</keyword>
<dbReference type="NCBIfam" id="TIGR00666">
    <property type="entry name" value="PBP4"/>
    <property type="match status" value="1"/>
</dbReference>
<comment type="similarity">
    <text evidence="1">Belongs to the peptidase S13 family.</text>
</comment>
<evidence type="ECO:0000256" key="1">
    <source>
        <dbReference type="ARBA" id="ARBA00006096"/>
    </source>
</evidence>
<dbReference type="Proteomes" id="UP000663828">
    <property type="component" value="Unassembled WGS sequence"/>
</dbReference>
<dbReference type="OrthoDB" id="10253650at2759"/>
<proteinExistence type="inferred from homology"/>
<comment type="caution">
    <text evidence="4">The sequence shown here is derived from an EMBL/GenBank/DDBJ whole genome shotgun (WGS) entry which is preliminary data.</text>
</comment>
<dbReference type="PANTHER" id="PTHR30023:SF0">
    <property type="entry name" value="PENICILLIN-SENSITIVE CARBOXYPEPTIDASE A"/>
    <property type="match status" value="1"/>
</dbReference>
<keyword evidence="3" id="KW-0732">Signal</keyword>
<dbReference type="InterPro" id="IPR012338">
    <property type="entry name" value="Beta-lactam/transpept-like"/>
</dbReference>
<gene>
    <name evidence="4" type="ORF">EDS130_LOCUS9747</name>
    <name evidence="5" type="ORF">XAT740_LOCUS12843</name>
</gene>
<evidence type="ECO:0000313" key="6">
    <source>
        <dbReference type="Proteomes" id="UP000663828"/>
    </source>
</evidence>
<evidence type="ECO:0000256" key="2">
    <source>
        <dbReference type="ARBA" id="ARBA00022801"/>
    </source>
</evidence>
<sequence length="458" mass="50972">MRIVLILFSFLSIQCHTYAAINTNFSTAWSRFMQDPQLSYATFSLTILDNSTGNIIFSHNENLGLAPASTLKTVTGAAALHYLGTDYRYKTILQYSGNINSFGILNGYIYIVGSGDPSLGSWRWNETKGEVIMERWLKAIRSRGIKECRGVVVDLSAWPDQTQTIPSGYPWGDLGNHYGTGHSALNWRENQFRLFLSPGSSVGDPVTLVYVDHPPPSVTLINEITTGAVGTGDRTNLFLAPDGMHGYLRGTLSIDTAKNFSIGGAIPNSAFYIADELGQGMQWSKSIPIKIIYRRDEDLPKNRITLDIHVSPPMSEIVYWFERVSINMYGEALIKTIAYAINASSDTILSTYCNGEHGIEQAEVATIDGSGLSPENRITTRAIARVLYNVRKRAPWFASFEQALPIINNIRMKSGYIHNALSYAGYLNNQVFSIITNNFNGQRNSMRQKLFDLLDTLN</sequence>
<dbReference type="Proteomes" id="UP000663852">
    <property type="component" value="Unassembled WGS sequence"/>
</dbReference>
<accession>A0A813ZJU8</accession>
<organism evidence="4 7">
    <name type="scientific">Adineta ricciae</name>
    <name type="common">Rotifer</name>
    <dbReference type="NCBI Taxonomy" id="249248"/>
    <lineage>
        <taxon>Eukaryota</taxon>
        <taxon>Metazoa</taxon>
        <taxon>Spiralia</taxon>
        <taxon>Gnathifera</taxon>
        <taxon>Rotifera</taxon>
        <taxon>Eurotatoria</taxon>
        <taxon>Bdelloidea</taxon>
        <taxon>Adinetida</taxon>
        <taxon>Adinetidae</taxon>
        <taxon>Adineta</taxon>
    </lineage>
</organism>
<feature type="chain" id="PRO_5036409745" description="D-alanyl-D-alanine carboxypeptidase/D-alanyl-D-alanine-endopeptidase" evidence="3">
    <location>
        <begin position="20"/>
        <end position="458"/>
    </location>
</feature>
<dbReference type="GO" id="GO:0004185">
    <property type="term" value="F:serine-type carboxypeptidase activity"/>
    <property type="evidence" value="ECO:0007669"/>
    <property type="project" value="InterPro"/>
</dbReference>
<dbReference type="EMBL" id="CAJNOJ010000033">
    <property type="protein sequence ID" value="CAF0900315.1"/>
    <property type="molecule type" value="Genomic_DNA"/>
</dbReference>
<dbReference type="GO" id="GO:0000270">
    <property type="term" value="P:peptidoglycan metabolic process"/>
    <property type="evidence" value="ECO:0007669"/>
    <property type="project" value="TreeGrafter"/>
</dbReference>
<evidence type="ECO:0000313" key="5">
    <source>
        <dbReference type="EMBL" id="CAF0993896.1"/>
    </source>
</evidence>
<dbReference type="SUPFAM" id="SSF56601">
    <property type="entry name" value="beta-lactamase/transpeptidase-like"/>
    <property type="match status" value="1"/>
</dbReference>